<feature type="chain" id="PRO_5018211021" description="LPXTG cell wall anchor domain-containing protein" evidence="3">
    <location>
        <begin position="28"/>
        <end position="210"/>
    </location>
</feature>
<name>A0A0M2NEG1_9FIRM</name>
<feature type="compositionally biased region" description="Low complexity" evidence="1">
    <location>
        <begin position="152"/>
        <end position="169"/>
    </location>
</feature>
<dbReference type="EMBL" id="LAYJ01000105">
    <property type="protein sequence ID" value="KKI50558.1"/>
    <property type="molecule type" value="Genomic_DNA"/>
</dbReference>
<keyword evidence="5" id="KW-1185">Reference proteome</keyword>
<evidence type="ECO:0000313" key="4">
    <source>
        <dbReference type="EMBL" id="KKI50558.1"/>
    </source>
</evidence>
<organism evidence="4 5">
    <name type="scientific">Christensenella hongkongensis</name>
    <dbReference type="NCBI Taxonomy" id="270498"/>
    <lineage>
        <taxon>Bacteria</taxon>
        <taxon>Bacillati</taxon>
        <taxon>Bacillota</taxon>
        <taxon>Clostridia</taxon>
        <taxon>Christensenellales</taxon>
        <taxon>Christensenellaceae</taxon>
        <taxon>Christensenella</taxon>
    </lineage>
</organism>
<evidence type="ECO:0000256" key="3">
    <source>
        <dbReference type="SAM" id="SignalP"/>
    </source>
</evidence>
<feature type="region of interest" description="Disordered" evidence="1">
    <location>
        <begin position="132"/>
        <end position="174"/>
    </location>
</feature>
<dbReference type="RefSeq" id="WP_046443868.1">
    <property type="nucleotide sequence ID" value="NZ_LAYJ01000105.1"/>
</dbReference>
<reference evidence="4 5" key="1">
    <citation type="submission" date="2015-04" db="EMBL/GenBank/DDBJ databases">
        <title>Draft genome sequence of bacteremic isolate Catabacter hongkongensis type strain HKU16T.</title>
        <authorList>
            <person name="Lau S.K."/>
            <person name="Teng J.L."/>
            <person name="Huang Y."/>
            <person name="Curreem S.O."/>
            <person name="Tsui S.K."/>
            <person name="Woo P.C."/>
        </authorList>
    </citation>
    <scope>NUCLEOTIDE SEQUENCE [LARGE SCALE GENOMIC DNA]</scope>
    <source>
        <strain evidence="4 5">HKU16</strain>
    </source>
</reference>
<keyword evidence="2" id="KW-1133">Transmembrane helix</keyword>
<evidence type="ECO:0000256" key="1">
    <source>
        <dbReference type="SAM" id="MobiDB-lite"/>
    </source>
</evidence>
<evidence type="ECO:0008006" key="6">
    <source>
        <dbReference type="Google" id="ProtNLM"/>
    </source>
</evidence>
<comment type="caution">
    <text evidence="4">The sequence shown here is derived from an EMBL/GenBank/DDBJ whole genome shotgun (WGS) entry which is preliminary data.</text>
</comment>
<feature type="transmembrane region" description="Helical" evidence="2">
    <location>
        <begin position="184"/>
        <end position="203"/>
    </location>
</feature>
<accession>A0A0M2NEG1</accession>
<keyword evidence="2" id="KW-0472">Membrane</keyword>
<sequence length="210" mass="20728">MNKKKKIVLSIVLAAVLVMAMSVTAFAAAPSVSVSNPSPNVGDTVTFTVSCPSDVAGISADIATSGLQYVSKSSNMGNESMLITLGNSASYTYKVTAAAGETVSFSLSGVVTSDASGNETNETGTYAASATVATPAQPTSEPTSQPTSQPTSNPGSNPSASASASAKAGGLDDVPKTGDTTTDIMLFAVIGLAAAATVAIVAGKKALSHK</sequence>
<keyword evidence="3" id="KW-0732">Signal</keyword>
<evidence type="ECO:0000313" key="5">
    <source>
        <dbReference type="Proteomes" id="UP000034076"/>
    </source>
</evidence>
<gene>
    <name evidence="4" type="ORF">CHK_2024</name>
</gene>
<dbReference type="AlphaFoldDB" id="A0A0M2NEG1"/>
<protein>
    <recommendedName>
        <fullName evidence="6">LPXTG cell wall anchor domain-containing protein</fullName>
    </recommendedName>
</protein>
<evidence type="ECO:0000256" key="2">
    <source>
        <dbReference type="SAM" id="Phobius"/>
    </source>
</evidence>
<dbReference type="Proteomes" id="UP000034076">
    <property type="component" value="Unassembled WGS sequence"/>
</dbReference>
<feature type="signal peptide" evidence="3">
    <location>
        <begin position="1"/>
        <end position="27"/>
    </location>
</feature>
<dbReference type="OrthoDB" id="2105697at2"/>
<feature type="compositionally biased region" description="Polar residues" evidence="1">
    <location>
        <begin position="132"/>
        <end position="151"/>
    </location>
</feature>
<dbReference type="STRING" id="270498.CHK_2024"/>
<keyword evidence="2" id="KW-0812">Transmembrane</keyword>
<proteinExistence type="predicted"/>